<dbReference type="VEuPathDB" id="MicrosporidiaDB:H312_02828"/>
<keyword evidence="2" id="KW-1185">Reference proteome</keyword>
<reference evidence="1 2" key="2">
    <citation type="submission" date="2014-03" db="EMBL/GenBank/DDBJ databases">
        <title>The Genome Sequence of Anncaliia algerae insect isolate PRA339.</title>
        <authorList>
            <consortium name="The Broad Institute Genome Sequencing Platform"/>
            <consortium name="The Broad Institute Genome Sequencing Center for Infectious Disease"/>
            <person name="Cuomo C."/>
            <person name="Becnel J."/>
            <person name="Sanscrainte N."/>
            <person name="Walker B."/>
            <person name="Young S.K."/>
            <person name="Zeng Q."/>
            <person name="Gargeya S."/>
            <person name="Fitzgerald M."/>
            <person name="Haas B."/>
            <person name="Abouelleil A."/>
            <person name="Alvarado L."/>
            <person name="Arachchi H.M."/>
            <person name="Berlin A.M."/>
            <person name="Chapman S.B."/>
            <person name="Dewar J."/>
            <person name="Goldberg J."/>
            <person name="Griggs A."/>
            <person name="Gujja S."/>
            <person name="Hansen M."/>
            <person name="Howarth C."/>
            <person name="Imamovic A."/>
            <person name="Larimer J."/>
            <person name="McCowan C."/>
            <person name="Murphy C."/>
            <person name="Neiman D."/>
            <person name="Pearson M."/>
            <person name="Priest M."/>
            <person name="Roberts A."/>
            <person name="Saif S."/>
            <person name="Shea T."/>
            <person name="Sisk P."/>
            <person name="Sykes S."/>
            <person name="Wortman J."/>
            <person name="Nusbaum C."/>
            <person name="Birren B."/>
        </authorList>
    </citation>
    <scope>NUCLEOTIDE SEQUENCE [LARGE SCALE GENOMIC DNA]</scope>
    <source>
        <strain evidence="1 2">PRA339</strain>
    </source>
</reference>
<gene>
    <name evidence="1" type="ORF">H312_02828</name>
</gene>
<protein>
    <recommendedName>
        <fullName evidence="3">Mitochondrial import inner membrane translocase subunit TIM50</fullName>
    </recommendedName>
</protein>
<dbReference type="OrthoDB" id="2186648at2759"/>
<evidence type="ECO:0000313" key="2">
    <source>
        <dbReference type="Proteomes" id="UP000030655"/>
    </source>
</evidence>
<dbReference type="HOGENOM" id="CLU_078273_0_0_1"/>
<dbReference type="AlphaFoldDB" id="A0A059EYH2"/>
<dbReference type="EMBL" id="KK365231">
    <property type="protein sequence ID" value="KCZ79776.1"/>
    <property type="molecule type" value="Genomic_DNA"/>
</dbReference>
<evidence type="ECO:0000313" key="1">
    <source>
        <dbReference type="EMBL" id="KCZ79776.1"/>
    </source>
</evidence>
<dbReference type="STRING" id="1288291.A0A059EYH2"/>
<proteinExistence type="predicted"/>
<reference evidence="2" key="1">
    <citation type="submission" date="2013-02" db="EMBL/GenBank/DDBJ databases">
        <authorList>
            <consortium name="The Broad Institute Genome Sequencing Platform"/>
            <person name="Cuomo C."/>
            <person name="Becnel J."/>
            <person name="Sanscrainte N."/>
            <person name="Walker B."/>
            <person name="Young S.K."/>
            <person name="Zeng Q."/>
            <person name="Gargeya S."/>
            <person name="Fitzgerald M."/>
            <person name="Haas B."/>
            <person name="Abouelleil A."/>
            <person name="Alvarado L."/>
            <person name="Arachchi H.M."/>
            <person name="Berlin A.M."/>
            <person name="Chapman S.B."/>
            <person name="Dewar J."/>
            <person name="Goldberg J."/>
            <person name="Griggs A."/>
            <person name="Gujja S."/>
            <person name="Hansen M."/>
            <person name="Howarth C."/>
            <person name="Imamovic A."/>
            <person name="Larimer J."/>
            <person name="McCowan C."/>
            <person name="Murphy C."/>
            <person name="Neiman D."/>
            <person name="Pearson M."/>
            <person name="Priest M."/>
            <person name="Roberts A."/>
            <person name="Saif S."/>
            <person name="Shea T."/>
            <person name="Sisk P."/>
            <person name="Sykes S."/>
            <person name="Wortman J."/>
            <person name="Nusbaum C."/>
            <person name="Birren B."/>
        </authorList>
    </citation>
    <scope>NUCLEOTIDE SEQUENCE [LARGE SCALE GENOMIC DNA]</scope>
    <source>
        <strain evidence="2">PRA339</strain>
    </source>
</reference>
<sequence>MNSFFNKFKENYKKQGFPFITTSIIIGFTLFKQNKLSIFRKNEIPQLPPKDSNKPTILLDYNVIIKNKIPFLFPFKRKYTDEFLFHLCQMYELISVTNIPHISSKEVDPYGCISYHYFLPDKYLLNKSHLLRDNLICICRDRNAFHPELMDNVLEIKNEYSDDKLFTLLDFFTNLYFTDRNNWLNTIKSYKNKDFFVEFTSLFKSLFYKKNTFNFFNSFEKERKKINDERIWQYNQSKVIMDENIKKYEYLEKKESVVSNLLKKAISFIL</sequence>
<name>A0A059EYH2_9MICR</name>
<organism evidence="1 2">
    <name type="scientific">Anncaliia algerae PRA339</name>
    <dbReference type="NCBI Taxonomy" id="1288291"/>
    <lineage>
        <taxon>Eukaryota</taxon>
        <taxon>Fungi</taxon>
        <taxon>Fungi incertae sedis</taxon>
        <taxon>Microsporidia</taxon>
        <taxon>Tubulinosematoidea</taxon>
        <taxon>Tubulinosematidae</taxon>
        <taxon>Anncaliia</taxon>
    </lineage>
</organism>
<accession>A0A059EYH2</accession>
<evidence type="ECO:0008006" key="3">
    <source>
        <dbReference type="Google" id="ProtNLM"/>
    </source>
</evidence>
<dbReference type="Proteomes" id="UP000030655">
    <property type="component" value="Unassembled WGS sequence"/>
</dbReference>